<dbReference type="Ensembl" id="ENSGWIT00000025672.1">
    <property type="protein sequence ID" value="ENSGWIP00000023437.1"/>
    <property type="gene ID" value="ENSGWIG00000012505.1"/>
</dbReference>
<keyword evidence="8 11" id="KW-0472">Membrane</keyword>
<dbReference type="RefSeq" id="XP_028300323.1">
    <property type="nucleotide sequence ID" value="XM_028444522.1"/>
</dbReference>
<feature type="transmembrane region" description="Helical" evidence="11">
    <location>
        <begin position="36"/>
        <end position="56"/>
    </location>
</feature>
<keyword evidence="10 11" id="KW-0119">Carbohydrate metabolism</keyword>
<evidence type="ECO:0000256" key="10">
    <source>
        <dbReference type="ARBA" id="ARBA00023277"/>
    </source>
</evidence>
<evidence type="ECO:0000256" key="4">
    <source>
        <dbReference type="ARBA" id="ARBA00022692"/>
    </source>
</evidence>
<dbReference type="InterPro" id="IPR018011">
    <property type="entry name" value="Carb_sulfotrans_8-10"/>
</dbReference>
<dbReference type="GeneID" id="114461987"/>
<keyword evidence="3 11" id="KW-0808">Transferase</keyword>
<sequence>MPPPRQEHGGKRSTAVTFLQTSVSPGSVRRGFGSTVLPSLLTFLVIVASGGLLVMIEKGMLNDMVTQPTPRGVQRLVFSQKAGKASAGGLDQESQILLEIRNRTINSMCRQKNSPHGLSSLSPQQRKTLLKHVLVNDRYRFLYCYIPKAACSNWKRMLKVLNGALESSDTNSKMDHRHDLLSLSSMTDEEIDYRLKHYFKFTFVREPMERLLSAYRNKFGEVESYQRNYGVEIIKRYRNGGLADESERGDDVTFLEYVRYLLDEDVEQMNEHWMPMYNLCQPCAISYDFIGSHEHLERDAEFVLQQIGAPLSVRFPVRQSWYKPVTKETLHYYLCSLPQKLRRDLLSKYVLDFVLFAYPFPNVTTKNCRH</sequence>
<proteinExistence type="inferred from homology"/>
<dbReference type="AlphaFoldDB" id="A0A8C5EL39"/>
<evidence type="ECO:0000313" key="12">
    <source>
        <dbReference type="Ensembl" id="ENSGWIP00000023437.1"/>
    </source>
</evidence>
<dbReference type="GO" id="GO:0000139">
    <property type="term" value="C:Golgi membrane"/>
    <property type="evidence" value="ECO:0007669"/>
    <property type="project" value="UniProtKB-SubCell"/>
</dbReference>
<evidence type="ECO:0000256" key="7">
    <source>
        <dbReference type="ARBA" id="ARBA00023034"/>
    </source>
</evidence>
<dbReference type="InterPro" id="IPR005331">
    <property type="entry name" value="Sulfotransferase"/>
</dbReference>
<name>A0A8C5EL39_GOUWI</name>
<dbReference type="EC" id="2.8.2.-" evidence="11"/>
<evidence type="ECO:0000256" key="8">
    <source>
        <dbReference type="ARBA" id="ARBA00023136"/>
    </source>
</evidence>
<organism evidence="12 13">
    <name type="scientific">Gouania willdenowi</name>
    <name type="common">Blunt-snouted clingfish</name>
    <name type="synonym">Lepadogaster willdenowi</name>
    <dbReference type="NCBI Taxonomy" id="441366"/>
    <lineage>
        <taxon>Eukaryota</taxon>
        <taxon>Metazoa</taxon>
        <taxon>Chordata</taxon>
        <taxon>Craniata</taxon>
        <taxon>Vertebrata</taxon>
        <taxon>Euteleostomi</taxon>
        <taxon>Actinopterygii</taxon>
        <taxon>Neopterygii</taxon>
        <taxon>Teleostei</taxon>
        <taxon>Neoteleostei</taxon>
        <taxon>Acanthomorphata</taxon>
        <taxon>Ovalentaria</taxon>
        <taxon>Blenniimorphae</taxon>
        <taxon>Blenniiformes</taxon>
        <taxon>Gobiesocoidei</taxon>
        <taxon>Gobiesocidae</taxon>
        <taxon>Gobiesocinae</taxon>
        <taxon>Gouania</taxon>
    </lineage>
</organism>
<keyword evidence="6 11" id="KW-1133">Transmembrane helix</keyword>
<gene>
    <name evidence="12" type="primary">chst14</name>
</gene>
<comment type="subcellular location">
    <subcellularLocation>
        <location evidence="1 11">Golgi apparatus membrane</location>
        <topology evidence="1 11">Single-pass type II membrane protein</topology>
    </subcellularLocation>
</comment>
<evidence type="ECO:0000256" key="2">
    <source>
        <dbReference type="ARBA" id="ARBA00006339"/>
    </source>
</evidence>
<keyword evidence="5 11" id="KW-0735">Signal-anchor</keyword>
<dbReference type="PANTHER" id="PTHR12137">
    <property type="entry name" value="CARBOHYDRATE SULFOTRANSFERASE"/>
    <property type="match status" value="1"/>
</dbReference>
<evidence type="ECO:0000256" key="5">
    <source>
        <dbReference type="ARBA" id="ARBA00022968"/>
    </source>
</evidence>
<evidence type="ECO:0000256" key="1">
    <source>
        <dbReference type="ARBA" id="ARBA00004323"/>
    </source>
</evidence>
<evidence type="ECO:0000256" key="6">
    <source>
        <dbReference type="ARBA" id="ARBA00022989"/>
    </source>
</evidence>
<reference evidence="12" key="3">
    <citation type="submission" date="2025-09" db="UniProtKB">
        <authorList>
            <consortium name="Ensembl"/>
        </authorList>
    </citation>
    <scope>IDENTIFICATION</scope>
</reference>
<dbReference type="Proteomes" id="UP000694680">
    <property type="component" value="Chromosome 4"/>
</dbReference>
<keyword evidence="9 11" id="KW-0325">Glycoprotein</keyword>
<keyword evidence="13" id="KW-1185">Reference proteome</keyword>
<comment type="similarity">
    <text evidence="2 11">Belongs to the sulfotransferase 2 family.</text>
</comment>
<keyword evidence="7 11" id="KW-0333">Golgi apparatus</keyword>
<dbReference type="Pfam" id="PF03567">
    <property type="entry name" value="Sulfotransfer_2"/>
    <property type="match status" value="1"/>
</dbReference>
<protein>
    <recommendedName>
        <fullName evidence="11">Carbohydrate sulfotransferase</fullName>
        <ecNumber evidence="11">2.8.2.-</ecNumber>
    </recommendedName>
</protein>
<dbReference type="OrthoDB" id="2019940at2759"/>
<evidence type="ECO:0000256" key="11">
    <source>
        <dbReference type="RuleBase" id="RU364020"/>
    </source>
</evidence>
<evidence type="ECO:0000313" key="13">
    <source>
        <dbReference type="Proteomes" id="UP000694680"/>
    </source>
</evidence>
<reference evidence="12" key="1">
    <citation type="submission" date="2020-06" db="EMBL/GenBank/DDBJ databases">
        <authorList>
            <consortium name="Wellcome Sanger Institute Data Sharing"/>
        </authorList>
    </citation>
    <scope>NUCLEOTIDE SEQUENCE [LARGE SCALE GENOMIC DNA]</scope>
</reference>
<reference evidence="12" key="2">
    <citation type="submission" date="2025-08" db="UniProtKB">
        <authorList>
            <consortium name="Ensembl"/>
        </authorList>
    </citation>
    <scope>IDENTIFICATION</scope>
</reference>
<keyword evidence="4 11" id="KW-0812">Transmembrane</keyword>
<dbReference type="GO" id="GO:0050655">
    <property type="term" value="P:dermatan sulfate proteoglycan metabolic process"/>
    <property type="evidence" value="ECO:0007669"/>
    <property type="project" value="TreeGrafter"/>
</dbReference>
<dbReference type="PANTHER" id="PTHR12137:SF33">
    <property type="entry name" value="CARBOHYDRATE SULFOTRANSFERASE 14"/>
    <property type="match status" value="1"/>
</dbReference>
<dbReference type="CTD" id="113189"/>
<evidence type="ECO:0000256" key="9">
    <source>
        <dbReference type="ARBA" id="ARBA00023180"/>
    </source>
</evidence>
<dbReference type="GO" id="GO:0016051">
    <property type="term" value="P:carbohydrate biosynthetic process"/>
    <property type="evidence" value="ECO:0007669"/>
    <property type="project" value="InterPro"/>
</dbReference>
<evidence type="ECO:0000256" key="3">
    <source>
        <dbReference type="ARBA" id="ARBA00022679"/>
    </source>
</evidence>
<accession>A0A8C5EL39</accession>
<dbReference type="GO" id="GO:0008146">
    <property type="term" value="F:sulfotransferase activity"/>
    <property type="evidence" value="ECO:0007669"/>
    <property type="project" value="InterPro"/>
</dbReference>